<feature type="domain" description="NB-ARC" evidence="1">
    <location>
        <begin position="133"/>
        <end position="266"/>
    </location>
</feature>
<dbReference type="PANTHER" id="PTHR35205">
    <property type="entry name" value="NB-ARC AND TPR DOMAIN PROTEIN"/>
    <property type="match status" value="1"/>
</dbReference>
<feature type="domain" description="DUF7779" evidence="2">
    <location>
        <begin position="363"/>
        <end position="452"/>
    </location>
</feature>
<name>A0AAJ0FXS6_9HYPO</name>
<dbReference type="Pfam" id="PF25000">
    <property type="entry name" value="DUF7779"/>
    <property type="match status" value="1"/>
</dbReference>
<proteinExistence type="predicted"/>
<evidence type="ECO:0000313" key="4">
    <source>
        <dbReference type="Proteomes" id="UP001251528"/>
    </source>
</evidence>
<organism evidence="3 4">
    <name type="scientific">Conoideocrella luteorostrata</name>
    <dbReference type="NCBI Taxonomy" id="1105319"/>
    <lineage>
        <taxon>Eukaryota</taxon>
        <taxon>Fungi</taxon>
        <taxon>Dikarya</taxon>
        <taxon>Ascomycota</taxon>
        <taxon>Pezizomycotina</taxon>
        <taxon>Sordariomycetes</taxon>
        <taxon>Hypocreomycetidae</taxon>
        <taxon>Hypocreales</taxon>
        <taxon>Clavicipitaceae</taxon>
        <taxon>Conoideocrella</taxon>
    </lineage>
</organism>
<evidence type="ECO:0000313" key="3">
    <source>
        <dbReference type="EMBL" id="KAK2595619.1"/>
    </source>
</evidence>
<evidence type="ECO:0000259" key="2">
    <source>
        <dbReference type="Pfam" id="PF25000"/>
    </source>
</evidence>
<dbReference type="InterPro" id="IPR002182">
    <property type="entry name" value="NB-ARC"/>
</dbReference>
<dbReference type="Pfam" id="PF00931">
    <property type="entry name" value="NB-ARC"/>
    <property type="match status" value="1"/>
</dbReference>
<accession>A0AAJ0FXS6</accession>
<evidence type="ECO:0008006" key="5">
    <source>
        <dbReference type="Google" id="ProtNLM"/>
    </source>
</evidence>
<keyword evidence="4" id="KW-1185">Reference proteome</keyword>
<dbReference type="SUPFAM" id="SSF48452">
    <property type="entry name" value="TPR-like"/>
    <property type="match status" value="1"/>
</dbReference>
<dbReference type="Proteomes" id="UP001251528">
    <property type="component" value="Unassembled WGS sequence"/>
</dbReference>
<evidence type="ECO:0000259" key="1">
    <source>
        <dbReference type="Pfam" id="PF00931"/>
    </source>
</evidence>
<dbReference type="PANTHER" id="PTHR35205:SF1">
    <property type="entry name" value="ZU5 DOMAIN-CONTAINING PROTEIN"/>
    <property type="match status" value="1"/>
</dbReference>
<dbReference type="InterPro" id="IPR056681">
    <property type="entry name" value="DUF7779"/>
</dbReference>
<protein>
    <recommendedName>
        <fullName evidence="5">NB-ARC domain-containing protein</fullName>
    </recommendedName>
</protein>
<dbReference type="Gene3D" id="3.40.50.300">
    <property type="entry name" value="P-loop containing nucleotide triphosphate hydrolases"/>
    <property type="match status" value="1"/>
</dbReference>
<dbReference type="InterPro" id="IPR027417">
    <property type="entry name" value="P-loop_NTPase"/>
</dbReference>
<dbReference type="AlphaFoldDB" id="A0AAJ0FXS6"/>
<reference evidence="3" key="1">
    <citation type="submission" date="2023-06" db="EMBL/GenBank/DDBJ databases">
        <title>Conoideocrella luteorostrata (Hypocreales: Clavicipitaceae), a potential biocontrol fungus for elongate hemlock scale in United States Christmas tree production areas.</title>
        <authorList>
            <person name="Barrett H."/>
            <person name="Lovett B."/>
            <person name="Macias A.M."/>
            <person name="Stajich J.E."/>
            <person name="Kasson M.T."/>
        </authorList>
    </citation>
    <scope>NUCLEOTIDE SEQUENCE</scope>
    <source>
        <strain evidence="3">ARSEF 14590</strain>
    </source>
</reference>
<dbReference type="Gene3D" id="1.25.40.10">
    <property type="entry name" value="Tetratricopeptide repeat domain"/>
    <property type="match status" value="1"/>
</dbReference>
<dbReference type="InterPro" id="IPR011990">
    <property type="entry name" value="TPR-like_helical_dom_sf"/>
</dbReference>
<dbReference type="SUPFAM" id="SSF52540">
    <property type="entry name" value="P-loop containing nucleoside triphosphate hydrolases"/>
    <property type="match status" value="1"/>
</dbReference>
<gene>
    <name evidence="3" type="ORF">QQS21_006666</name>
</gene>
<comment type="caution">
    <text evidence="3">The sequence shown here is derived from an EMBL/GenBank/DDBJ whole genome shotgun (WGS) entry which is preliminary data.</text>
</comment>
<dbReference type="GO" id="GO:0043531">
    <property type="term" value="F:ADP binding"/>
    <property type="evidence" value="ECO:0007669"/>
    <property type="project" value="InterPro"/>
</dbReference>
<sequence>MDLAEQAGEFNTLCPPDAEITNLIKQACFDMLSSFLDFHIASIRYINWTDEELHLVNLALKGGKNNLQLIEEAFAKTMTKLKEVINRIKGEVPFGSQTGVQSPRDSGDASSRARSHCLIPQDLKEVIRFNRQDTFKQLDDILFPKTGRSFQFAVLHGMGGVGKSIIASAYAKEKFDEGIFNIVLWVHGERDISLRQSFTDIAIKLNLTGARRNNHDENFCLVRKWLGESTELKWLIVYDNFNFANDILAYWPDSTQGRAIVTTQQRESVIRLPYRNLEVFLWDTKDGSEFLLTLLGPNIGSDREAENKSALALSKQLSGHALTLSHIAGSIHQSEVSIETFAKHHGNDSHMNELSAIWNKGVAFSSFDKDTLNLAGVLSFLMPDSIGQDLFETSRHRGFPKDLDFCVYKPNLWRALTNLRNRGLIKRDKDENSITIHRVVQTQLKKFLDRERRQQSFNNTVTLLCGVFPEEKLARQQLYSLWDICSLHYQHILNLADCFKEEIEAFEGFKGSVEFCDLLTTCQRFLSEINEIKELQNLCEINLRALDTLENGPKKMDLKASILSHQAQALESLGDPVKAIELNIQVWKIRFQEDPKDKIMLRNTANNLGYCHSTANRHEESQVWHEKSRYWWQKSIEDEETLNITESPLPKRCSKNLSLDFKNNPKARQCLDTTLSRRHKKYDVAETHYKKAQSAWLKGDKTRIHPFNAACLYKIGACCLDQGKVEEAIAVEHARTLFKLSQALLRGNSDETQEKGAKSRKEAEIMLREAKPDVVSWDTEDAYDRFVPIFWR</sequence>
<dbReference type="EMBL" id="JASWJB010000126">
    <property type="protein sequence ID" value="KAK2595619.1"/>
    <property type="molecule type" value="Genomic_DNA"/>
</dbReference>